<reference evidence="20" key="3">
    <citation type="submission" date="2025-09" db="UniProtKB">
        <authorList>
            <consortium name="Ensembl"/>
        </authorList>
    </citation>
    <scope>IDENTIFICATION</scope>
    <source>
        <strain evidence="20">Thorbecke</strain>
    </source>
</reference>
<dbReference type="GO" id="GO:0005794">
    <property type="term" value="C:Golgi apparatus"/>
    <property type="evidence" value="ECO:0007669"/>
    <property type="project" value="UniProtKB-SubCell"/>
</dbReference>
<dbReference type="PANTHER" id="PTHR15664:SF6">
    <property type="entry name" value="TRANSMEMBRANE PROTEIN 230"/>
    <property type="match status" value="1"/>
</dbReference>
<dbReference type="GO" id="GO:0055037">
    <property type="term" value="C:recycling endosome"/>
    <property type="evidence" value="ECO:0007669"/>
    <property type="project" value="UniProtKB-SubCell"/>
</dbReference>
<evidence type="ECO:0000256" key="10">
    <source>
        <dbReference type="ARBA" id="ARBA00022753"/>
    </source>
</evidence>
<evidence type="ECO:0000256" key="18">
    <source>
        <dbReference type="SAM" id="MobiDB-lite"/>
    </source>
</evidence>
<dbReference type="GO" id="GO:0005776">
    <property type="term" value="C:autophagosome"/>
    <property type="evidence" value="ECO:0007669"/>
    <property type="project" value="UniProtKB-SubCell"/>
</dbReference>
<evidence type="ECO:0000256" key="6">
    <source>
        <dbReference type="ARBA" id="ARBA00004601"/>
    </source>
</evidence>
<dbReference type="GO" id="GO:0005770">
    <property type="term" value="C:late endosome"/>
    <property type="evidence" value="ECO:0007669"/>
    <property type="project" value="UniProtKB-SubCell"/>
</dbReference>
<reference evidence="20" key="2">
    <citation type="submission" date="2025-08" db="UniProtKB">
        <authorList>
            <consortium name="Ensembl"/>
        </authorList>
    </citation>
    <scope>IDENTIFICATION</scope>
    <source>
        <strain evidence="20">Thorbecke</strain>
    </source>
</reference>
<evidence type="ECO:0000256" key="3">
    <source>
        <dbReference type="ARBA" id="ARBA00004234"/>
    </source>
</evidence>
<dbReference type="InParanoid" id="A0A5F9CTS5"/>
<evidence type="ECO:0000313" key="21">
    <source>
        <dbReference type="Proteomes" id="UP000001811"/>
    </source>
</evidence>
<dbReference type="Bgee" id="ENSOCUG00000004053">
    <property type="expression patterns" value="Expressed in testis and 15 other cell types or tissues"/>
</dbReference>
<dbReference type="Proteomes" id="UP000001811">
    <property type="component" value="Chromosome 4"/>
</dbReference>
<evidence type="ECO:0000256" key="8">
    <source>
        <dbReference type="ARBA" id="ARBA00007743"/>
    </source>
</evidence>
<gene>
    <name evidence="20" type="primary">TMEM230</name>
</gene>
<feature type="region of interest" description="Disordered" evidence="18">
    <location>
        <begin position="33"/>
        <end position="72"/>
    </location>
</feature>
<keyword evidence="13" id="KW-0333">Golgi apparatus</keyword>
<comment type="subcellular location">
    <subcellularLocation>
        <location evidence="5">Cytoplasmic vesicle</location>
        <location evidence="5">Autophagosome</location>
    </subcellularLocation>
    <subcellularLocation>
        <location evidence="3">Cytoplasmic vesicle</location>
        <location evidence="3">Secretory vesicle</location>
        <location evidence="3">Synaptic vesicle</location>
    </subcellularLocation>
    <subcellularLocation>
        <location evidence="4">Early endosome</location>
    </subcellularLocation>
    <subcellularLocation>
        <location evidence="6">Golgi apparatus</location>
        <location evidence="6">trans-Golgi network</location>
    </subcellularLocation>
    <subcellularLocation>
        <location evidence="7">Late endosome</location>
    </subcellularLocation>
    <subcellularLocation>
        <location evidence="1">Membrane</location>
        <topology evidence="1">Multi-pass membrane protein</topology>
    </subcellularLocation>
    <subcellularLocation>
        <location evidence="2">Recycling endosome</location>
    </subcellularLocation>
</comment>
<reference evidence="20 21" key="1">
    <citation type="journal article" date="2011" name="Nature">
        <title>A high-resolution map of human evolutionary constraint using 29 mammals.</title>
        <authorList>
            <person name="Lindblad-Toh K."/>
            <person name="Garber M."/>
            <person name="Zuk O."/>
            <person name="Lin M.F."/>
            <person name="Parker B.J."/>
            <person name="Washietl S."/>
            <person name="Kheradpour P."/>
            <person name="Ernst J."/>
            <person name="Jordan G."/>
            <person name="Mauceli E."/>
            <person name="Ward L.D."/>
            <person name="Lowe C.B."/>
            <person name="Holloway A.K."/>
            <person name="Clamp M."/>
            <person name="Gnerre S."/>
            <person name="Alfoldi J."/>
            <person name="Beal K."/>
            <person name="Chang J."/>
            <person name="Clawson H."/>
            <person name="Cuff J."/>
            <person name="Di Palma F."/>
            <person name="Fitzgerald S."/>
            <person name="Flicek P."/>
            <person name="Guttman M."/>
            <person name="Hubisz M.J."/>
            <person name="Jaffe D.B."/>
            <person name="Jungreis I."/>
            <person name="Kent W.J."/>
            <person name="Kostka D."/>
            <person name="Lara M."/>
            <person name="Martins A.L."/>
            <person name="Massingham T."/>
            <person name="Moltke I."/>
            <person name="Raney B.J."/>
            <person name="Rasmussen M.D."/>
            <person name="Robinson J."/>
            <person name="Stark A."/>
            <person name="Vilella A.J."/>
            <person name="Wen J."/>
            <person name="Xie X."/>
            <person name="Zody M.C."/>
            <person name="Baldwin J."/>
            <person name="Bloom T."/>
            <person name="Chin C.W."/>
            <person name="Heiman D."/>
            <person name="Nicol R."/>
            <person name="Nusbaum C."/>
            <person name="Young S."/>
            <person name="Wilkinson J."/>
            <person name="Worley K.C."/>
            <person name="Kovar C.L."/>
            <person name="Muzny D.M."/>
            <person name="Gibbs R.A."/>
            <person name="Cree A."/>
            <person name="Dihn H.H."/>
            <person name="Fowler G."/>
            <person name="Jhangiani S."/>
            <person name="Joshi V."/>
            <person name="Lee S."/>
            <person name="Lewis L.R."/>
            <person name="Nazareth L.V."/>
            <person name="Okwuonu G."/>
            <person name="Santibanez J."/>
            <person name="Warren W.C."/>
            <person name="Mardis E.R."/>
            <person name="Weinstock G.M."/>
            <person name="Wilson R.K."/>
            <person name="Delehaunty K."/>
            <person name="Dooling D."/>
            <person name="Fronik C."/>
            <person name="Fulton L."/>
            <person name="Fulton B."/>
            <person name="Graves T."/>
            <person name="Minx P."/>
            <person name="Sodergren E."/>
            <person name="Birney E."/>
            <person name="Margulies E.H."/>
            <person name="Herrero J."/>
            <person name="Green E.D."/>
            <person name="Haussler D."/>
            <person name="Siepel A."/>
            <person name="Goldman N."/>
            <person name="Pollard K.S."/>
            <person name="Pedersen J.S."/>
            <person name="Lander E.S."/>
            <person name="Kellis M."/>
        </authorList>
    </citation>
    <scope>NUCLEOTIDE SEQUENCE [LARGE SCALE GENOMIC DNA]</scope>
    <source>
        <strain evidence="20 21">Thorbecke inbred</strain>
    </source>
</reference>
<evidence type="ECO:0000256" key="19">
    <source>
        <dbReference type="SAM" id="Phobius"/>
    </source>
</evidence>
<evidence type="ECO:0000256" key="16">
    <source>
        <dbReference type="ARBA" id="ARBA00024003"/>
    </source>
</evidence>
<dbReference type="GO" id="GO:0016020">
    <property type="term" value="C:membrane"/>
    <property type="evidence" value="ECO:0007669"/>
    <property type="project" value="UniProtKB-SubCell"/>
</dbReference>
<name>A0A5F9CTS5_RABIT</name>
<evidence type="ECO:0000256" key="14">
    <source>
        <dbReference type="ARBA" id="ARBA00023136"/>
    </source>
</evidence>
<keyword evidence="9 19" id="KW-0812">Transmembrane</keyword>
<proteinExistence type="inferred from homology"/>
<evidence type="ECO:0000256" key="15">
    <source>
        <dbReference type="ARBA" id="ARBA00023329"/>
    </source>
</evidence>
<evidence type="ECO:0000313" key="20">
    <source>
        <dbReference type="Ensembl" id="ENSOCUP00000037033.1"/>
    </source>
</evidence>
<evidence type="ECO:0000256" key="9">
    <source>
        <dbReference type="ARBA" id="ARBA00022692"/>
    </source>
</evidence>
<dbReference type="GO" id="GO:0048489">
    <property type="term" value="P:synaptic vesicle transport"/>
    <property type="evidence" value="ECO:0007669"/>
    <property type="project" value="TreeGrafter"/>
</dbReference>
<dbReference type="InterPro" id="IPR044234">
    <property type="entry name" value="TMEM230"/>
</dbReference>
<feature type="transmembrane region" description="Helical" evidence="19">
    <location>
        <begin position="217"/>
        <end position="235"/>
    </location>
</feature>
<keyword evidence="10" id="KW-0967">Endosome</keyword>
<organism evidence="20 21">
    <name type="scientific">Oryctolagus cuniculus</name>
    <name type="common">Rabbit</name>
    <dbReference type="NCBI Taxonomy" id="9986"/>
    <lineage>
        <taxon>Eukaryota</taxon>
        <taxon>Metazoa</taxon>
        <taxon>Chordata</taxon>
        <taxon>Craniata</taxon>
        <taxon>Vertebrata</taxon>
        <taxon>Euteleostomi</taxon>
        <taxon>Mammalia</taxon>
        <taxon>Eutheria</taxon>
        <taxon>Euarchontoglires</taxon>
        <taxon>Glires</taxon>
        <taxon>Lagomorpha</taxon>
        <taxon>Leporidae</taxon>
        <taxon>Oryctolagus</taxon>
    </lineage>
</organism>
<evidence type="ECO:0000256" key="1">
    <source>
        <dbReference type="ARBA" id="ARBA00004141"/>
    </source>
</evidence>
<protein>
    <recommendedName>
        <fullName evidence="17">Transmembrane protein 230</fullName>
    </recommendedName>
</protein>
<comment type="function">
    <text evidence="16">Involved in trafficking and recycling of synaptic vesicles.</text>
</comment>
<dbReference type="STRING" id="9986.ENSOCUP00000037033"/>
<dbReference type="AlphaFoldDB" id="A0A5F9CTS5"/>
<keyword evidence="12" id="KW-0770">Synapse</keyword>
<evidence type="ECO:0000256" key="11">
    <source>
        <dbReference type="ARBA" id="ARBA00022989"/>
    </source>
</evidence>
<dbReference type="GO" id="GO:0008021">
    <property type="term" value="C:synaptic vesicle"/>
    <property type="evidence" value="ECO:0007669"/>
    <property type="project" value="UniProtKB-SubCell"/>
</dbReference>
<keyword evidence="11 19" id="KW-1133">Transmembrane helix</keyword>
<dbReference type="GeneTree" id="ENSGT00390000008694"/>
<comment type="similarity">
    <text evidence="8">Belongs to the TMEM134/TMEM230 family.</text>
</comment>
<dbReference type="Pfam" id="PF05915">
    <property type="entry name" value="TMEM_230_134"/>
    <property type="match status" value="1"/>
</dbReference>
<keyword evidence="15" id="KW-0968">Cytoplasmic vesicle</keyword>
<evidence type="ECO:0000256" key="7">
    <source>
        <dbReference type="ARBA" id="ARBA00004603"/>
    </source>
</evidence>
<accession>A0A5F9CTS5</accession>
<feature type="region of interest" description="Disordered" evidence="18">
    <location>
        <begin position="96"/>
        <end position="134"/>
    </location>
</feature>
<evidence type="ECO:0000256" key="13">
    <source>
        <dbReference type="ARBA" id="ARBA00023034"/>
    </source>
</evidence>
<dbReference type="EMBL" id="AAGW02060650">
    <property type="status" value="NOT_ANNOTATED_CDS"/>
    <property type="molecule type" value="Genomic_DNA"/>
</dbReference>
<evidence type="ECO:0000256" key="17">
    <source>
        <dbReference type="ARBA" id="ARBA00024088"/>
    </source>
</evidence>
<dbReference type="PANTHER" id="PTHR15664">
    <property type="entry name" value="C20ORF30 PROTEIN"/>
    <property type="match status" value="1"/>
</dbReference>
<evidence type="ECO:0000256" key="4">
    <source>
        <dbReference type="ARBA" id="ARBA00004412"/>
    </source>
</evidence>
<dbReference type="InterPro" id="IPR008590">
    <property type="entry name" value="TMEM_230/134"/>
</dbReference>
<dbReference type="GO" id="GO:0005769">
    <property type="term" value="C:early endosome"/>
    <property type="evidence" value="ECO:0007669"/>
    <property type="project" value="UniProtKB-SubCell"/>
</dbReference>
<keyword evidence="21" id="KW-1185">Reference proteome</keyword>
<dbReference type="Ensembl" id="ENSOCUT00000041189.1">
    <property type="protein sequence ID" value="ENSOCUP00000037033.1"/>
    <property type="gene ID" value="ENSOCUG00000004053.4"/>
</dbReference>
<keyword evidence="14 19" id="KW-0472">Membrane</keyword>
<sequence>MTQVGRGPPGIHPSVPACVDDYWFWLRRLPKPHGRRQASSGALRKRRETSLLVTPPPARPLPAGRGRSGGAGGEAVRWAVPCGLGRLGCRAWASSRRAGGPARRSGKACVRRGGNGSALPSAWPSLRSRPKSSPEPPAWGVLPARACLASSQNPVLFVLRPNSPPFLFLSLFKKSPPKIPYKAIALATVLFLIGAFLIIIGSLLLSGYISKGGADRAIPVLIIGILVFLPGFYHLRIAYYASKGYRGYSYDDIPDFDD</sequence>
<evidence type="ECO:0000256" key="2">
    <source>
        <dbReference type="ARBA" id="ARBA00004172"/>
    </source>
</evidence>
<evidence type="ECO:0000256" key="5">
    <source>
        <dbReference type="ARBA" id="ARBA00004419"/>
    </source>
</evidence>
<feature type="transmembrane region" description="Helical" evidence="19">
    <location>
        <begin position="183"/>
        <end position="205"/>
    </location>
</feature>
<evidence type="ECO:0000256" key="12">
    <source>
        <dbReference type="ARBA" id="ARBA00023018"/>
    </source>
</evidence>